<name>A0A9K3DGG2_HELAN</name>
<dbReference type="PANTHER" id="PTHR31099">
    <property type="entry name" value="OS06G0165300 PROTEIN"/>
    <property type="match status" value="1"/>
</dbReference>
<evidence type="ECO:0000313" key="2">
    <source>
        <dbReference type="EMBL" id="KAF5754218.1"/>
    </source>
</evidence>
<dbReference type="PANTHER" id="PTHR31099:SF49">
    <property type="entry name" value="MYOSIN HEAVY CHAIN-LIKE PROTEIN"/>
    <property type="match status" value="1"/>
</dbReference>
<proteinExistence type="predicted"/>
<dbReference type="Proteomes" id="UP000215914">
    <property type="component" value="Unassembled WGS sequence"/>
</dbReference>
<gene>
    <name evidence="2" type="ORF">HanXRQr2_Chr17g0788761</name>
</gene>
<dbReference type="InterPro" id="IPR007321">
    <property type="entry name" value="Transposase_28"/>
</dbReference>
<dbReference type="Pfam" id="PF04195">
    <property type="entry name" value="Transposase_28"/>
    <property type="match status" value="1"/>
</dbReference>
<evidence type="ECO:0000259" key="1">
    <source>
        <dbReference type="Pfam" id="PF04195"/>
    </source>
</evidence>
<evidence type="ECO:0000313" key="3">
    <source>
        <dbReference type="Proteomes" id="UP000215914"/>
    </source>
</evidence>
<keyword evidence="3" id="KW-1185">Reference proteome</keyword>
<dbReference type="EMBL" id="MNCJ02000332">
    <property type="protein sequence ID" value="KAF5754218.1"/>
    <property type="molecule type" value="Genomic_DNA"/>
</dbReference>
<dbReference type="AlphaFoldDB" id="A0A9K3DGG2"/>
<reference evidence="2" key="2">
    <citation type="submission" date="2020-06" db="EMBL/GenBank/DDBJ databases">
        <title>Helianthus annuus Genome sequencing and assembly Release 2.</title>
        <authorList>
            <person name="Gouzy J."/>
            <person name="Langlade N."/>
            <person name="Munos S."/>
        </authorList>
    </citation>
    <scope>NUCLEOTIDE SEQUENCE</scope>
    <source>
        <tissue evidence="2">Leaves</tissue>
    </source>
</reference>
<reference evidence="2" key="1">
    <citation type="journal article" date="2017" name="Nature">
        <title>The sunflower genome provides insights into oil metabolism, flowering and Asterid evolution.</title>
        <authorList>
            <person name="Badouin H."/>
            <person name="Gouzy J."/>
            <person name="Grassa C.J."/>
            <person name="Murat F."/>
            <person name="Staton S.E."/>
            <person name="Cottret L."/>
            <person name="Lelandais-Briere C."/>
            <person name="Owens G.L."/>
            <person name="Carrere S."/>
            <person name="Mayjonade B."/>
            <person name="Legrand L."/>
            <person name="Gill N."/>
            <person name="Kane N.C."/>
            <person name="Bowers J.E."/>
            <person name="Hubner S."/>
            <person name="Bellec A."/>
            <person name="Berard A."/>
            <person name="Berges H."/>
            <person name="Blanchet N."/>
            <person name="Boniface M.C."/>
            <person name="Brunel D."/>
            <person name="Catrice O."/>
            <person name="Chaidir N."/>
            <person name="Claudel C."/>
            <person name="Donnadieu C."/>
            <person name="Faraut T."/>
            <person name="Fievet G."/>
            <person name="Helmstetter N."/>
            <person name="King M."/>
            <person name="Knapp S.J."/>
            <person name="Lai Z."/>
            <person name="Le Paslier M.C."/>
            <person name="Lippi Y."/>
            <person name="Lorenzon L."/>
            <person name="Mandel J.R."/>
            <person name="Marage G."/>
            <person name="Marchand G."/>
            <person name="Marquand E."/>
            <person name="Bret-Mestries E."/>
            <person name="Morien E."/>
            <person name="Nambeesan S."/>
            <person name="Nguyen T."/>
            <person name="Pegot-Espagnet P."/>
            <person name="Pouilly N."/>
            <person name="Raftis F."/>
            <person name="Sallet E."/>
            <person name="Schiex T."/>
            <person name="Thomas J."/>
            <person name="Vandecasteele C."/>
            <person name="Vares D."/>
            <person name="Vear F."/>
            <person name="Vautrin S."/>
            <person name="Crespi M."/>
            <person name="Mangin B."/>
            <person name="Burke J.M."/>
            <person name="Salse J."/>
            <person name="Munos S."/>
            <person name="Vincourt P."/>
            <person name="Rieseberg L.H."/>
            <person name="Langlade N.B."/>
        </authorList>
    </citation>
    <scope>NUCLEOTIDE SEQUENCE</scope>
    <source>
        <tissue evidence="2">Leaves</tissue>
    </source>
</reference>
<sequence length="133" mass="15605">MMLYAAFFREGNFRLPMSKFLGDILTKYDIHISQVNALGLPRVTHFEFICRAQKIVLTVEMFNVFYYVTYTDGFYSFNSRTAGVLPCSRNPPKSFHNWKNKFFYIRRGVILIDMHYRAESEGGTEGCACWFVH</sequence>
<accession>A0A9K3DGG2</accession>
<feature type="domain" description="Transposase (putative) gypsy type" evidence="1">
    <location>
        <begin position="8"/>
        <end position="69"/>
    </location>
</feature>
<protein>
    <recommendedName>
        <fullName evidence="1">Transposase (putative) gypsy type domain-containing protein</fullName>
    </recommendedName>
</protein>
<dbReference type="Gramene" id="mRNA:HanXRQr2_Chr17g0788761">
    <property type="protein sequence ID" value="CDS:HanXRQr2_Chr17g0788761.1"/>
    <property type="gene ID" value="HanXRQr2_Chr17g0788761"/>
</dbReference>
<comment type="caution">
    <text evidence="2">The sequence shown here is derived from an EMBL/GenBank/DDBJ whole genome shotgun (WGS) entry which is preliminary data.</text>
</comment>
<organism evidence="2 3">
    <name type="scientific">Helianthus annuus</name>
    <name type="common">Common sunflower</name>
    <dbReference type="NCBI Taxonomy" id="4232"/>
    <lineage>
        <taxon>Eukaryota</taxon>
        <taxon>Viridiplantae</taxon>
        <taxon>Streptophyta</taxon>
        <taxon>Embryophyta</taxon>
        <taxon>Tracheophyta</taxon>
        <taxon>Spermatophyta</taxon>
        <taxon>Magnoliopsida</taxon>
        <taxon>eudicotyledons</taxon>
        <taxon>Gunneridae</taxon>
        <taxon>Pentapetalae</taxon>
        <taxon>asterids</taxon>
        <taxon>campanulids</taxon>
        <taxon>Asterales</taxon>
        <taxon>Asteraceae</taxon>
        <taxon>Asteroideae</taxon>
        <taxon>Heliantheae alliance</taxon>
        <taxon>Heliantheae</taxon>
        <taxon>Helianthus</taxon>
    </lineage>
</organism>